<feature type="compositionally biased region" description="Pro residues" evidence="1">
    <location>
        <begin position="147"/>
        <end position="157"/>
    </location>
</feature>
<feature type="region of interest" description="Disordered" evidence="1">
    <location>
        <begin position="113"/>
        <end position="161"/>
    </location>
</feature>
<reference evidence="2 3" key="1">
    <citation type="submission" date="2015-01" db="EMBL/GenBank/DDBJ databases">
        <title>The Genome Sequence of Cladophialophora immunda CBS83496.</title>
        <authorList>
            <consortium name="The Broad Institute Genomics Platform"/>
            <person name="Cuomo C."/>
            <person name="de Hoog S."/>
            <person name="Gorbushina A."/>
            <person name="Stielow B."/>
            <person name="Teixiera M."/>
            <person name="Abouelleil A."/>
            <person name="Chapman S.B."/>
            <person name="Priest M."/>
            <person name="Young S.K."/>
            <person name="Wortman J."/>
            <person name="Nusbaum C."/>
            <person name="Birren B."/>
        </authorList>
    </citation>
    <scope>NUCLEOTIDE SEQUENCE [LARGE SCALE GENOMIC DNA]</scope>
    <source>
        <strain evidence="2 3">CBS 83496</strain>
    </source>
</reference>
<dbReference type="HOGENOM" id="CLU_1250540_0_0_1"/>
<evidence type="ECO:0000313" key="2">
    <source>
        <dbReference type="EMBL" id="KIW35281.1"/>
    </source>
</evidence>
<dbReference type="RefSeq" id="XP_016255497.1">
    <property type="nucleotide sequence ID" value="XM_016388569.1"/>
</dbReference>
<feature type="compositionally biased region" description="Polar residues" evidence="1">
    <location>
        <begin position="129"/>
        <end position="146"/>
    </location>
</feature>
<dbReference type="EMBL" id="KN847040">
    <property type="protein sequence ID" value="KIW35281.1"/>
    <property type="molecule type" value="Genomic_DNA"/>
</dbReference>
<gene>
    <name evidence="2" type="ORF">PV07_01985</name>
</gene>
<protein>
    <submittedName>
        <fullName evidence="2">Uncharacterized protein</fullName>
    </submittedName>
</protein>
<evidence type="ECO:0000313" key="3">
    <source>
        <dbReference type="Proteomes" id="UP000054466"/>
    </source>
</evidence>
<keyword evidence="3" id="KW-1185">Reference proteome</keyword>
<accession>A0A0D2A4M0</accession>
<dbReference type="GeneID" id="27341179"/>
<evidence type="ECO:0000256" key="1">
    <source>
        <dbReference type="SAM" id="MobiDB-lite"/>
    </source>
</evidence>
<sequence>MWHGEVWGAHELAMFRSQHGGILRNTAWIEFPDSSGNMKIAGLDTAVDICDRRYSKQYPEQEQGAAHTAHQKKWHGPSSYRTLLWLLSSETHLGAPSTTQSGIPLWVGRAREGDKSPYTYHTPPKTSRLRQSSISPHAATDASTPAETPPPPPPPRYSNPCTLVGTSCPLPLNNADRKAEPKAELERENKETHRLFSLSTCLFSFFDMHPSPRPSHNLSAY</sequence>
<name>A0A0D2A4M0_9EURO</name>
<organism evidence="2 3">
    <name type="scientific">Cladophialophora immunda</name>
    <dbReference type="NCBI Taxonomy" id="569365"/>
    <lineage>
        <taxon>Eukaryota</taxon>
        <taxon>Fungi</taxon>
        <taxon>Dikarya</taxon>
        <taxon>Ascomycota</taxon>
        <taxon>Pezizomycotina</taxon>
        <taxon>Eurotiomycetes</taxon>
        <taxon>Chaetothyriomycetidae</taxon>
        <taxon>Chaetothyriales</taxon>
        <taxon>Herpotrichiellaceae</taxon>
        <taxon>Cladophialophora</taxon>
    </lineage>
</organism>
<dbReference type="Proteomes" id="UP000054466">
    <property type="component" value="Unassembled WGS sequence"/>
</dbReference>
<dbReference type="VEuPathDB" id="FungiDB:PV07_01985"/>
<dbReference type="AlphaFoldDB" id="A0A0D2A4M0"/>
<proteinExistence type="predicted"/>